<evidence type="ECO:0000259" key="2">
    <source>
        <dbReference type="Pfam" id="PF17032"/>
    </source>
</evidence>
<dbReference type="RefSeq" id="WP_146917096.1">
    <property type="nucleotide sequence ID" value="NZ_VORW01000004.1"/>
</dbReference>
<dbReference type="Pfam" id="PF05099">
    <property type="entry name" value="TerB"/>
    <property type="match status" value="1"/>
</dbReference>
<sequence length="206" mass="23318">MIIYGTKGVTITTKKGQFLCPNCNRVNKYRHKKVKRFFHLYWVPIIPLNTEMEFVECSVCSATYETEVLDYKINFNDGGIQSIFEQAIQKAMIQILLADGEINTDELKMVHLIINRFSYNDISLADLDSVVRKLEVNQEPISKYLTAIAPLLNDREKEGILNCGLNVASSDGKVDDNELSVILEIANSLGVSQTRLKELMQISLPN</sequence>
<protein>
    <submittedName>
        <fullName evidence="3">Zinc-ribbon domain-containing protein</fullName>
    </submittedName>
</protein>
<dbReference type="OrthoDB" id="766141at2"/>
<feature type="domain" description="Zinc-ribbon 15" evidence="2">
    <location>
        <begin position="19"/>
        <end position="67"/>
    </location>
</feature>
<reference evidence="3 4" key="1">
    <citation type="submission" date="2019-08" db="EMBL/GenBank/DDBJ databases">
        <title>Genomes sequence of Algoriphagus aquimarinus ACAM450.</title>
        <authorList>
            <person name="Bowman J.P."/>
        </authorList>
    </citation>
    <scope>NUCLEOTIDE SEQUENCE [LARGE SCALE GENOMIC DNA]</scope>
    <source>
        <strain evidence="3 4">ACAM 450</strain>
    </source>
</reference>
<dbReference type="InterPro" id="IPR007791">
    <property type="entry name" value="DjlA_N"/>
</dbReference>
<evidence type="ECO:0000313" key="4">
    <source>
        <dbReference type="Proteomes" id="UP000321935"/>
    </source>
</evidence>
<dbReference type="Pfam" id="PF17032">
    <property type="entry name" value="Zn_ribbon_15"/>
    <property type="match status" value="1"/>
</dbReference>
<dbReference type="InterPro" id="IPR031493">
    <property type="entry name" value="Zinc_ribbon_15"/>
</dbReference>
<dbReference type="InterPro" id="IPR029024">
    <property type="entry name" value="TerB-like"/>
</dbReference>
<evidence type="ECO:0000259" key="1">
    <source>
        <dbReference type="Pfam" id="PF05099"/>
    </source>
</evidence>
<feature type="domain" description="Co-chaperone DjlA N-terminal" evidence="1">
    <location>
        <begin position="91"/>
        <end position="199"/>
    </location>
</feature>
<dbReference type="AlphaFoldDB" id="A0A5C7AVQ8"/>
<proteinExistence type="predicted"/>
<dbReference type="Gene3D" id="1.10.3680.10">
    <property type="entry name" value="TerB-like"/>
    <property type="match status" value="1"/>
</dbReference>
<accession>A0A5C7AVQ8</accession>
<dbReference type="CDD" id="cd07176">
    <property type="entry name" value="terB"/>
    <property type="match status" value="1"/>
</dbReference>
<dbReference type="Proteomes" id="UP000321935">
    <property type="component" value="Unassembled WGS sequence"/>
</dbReference>
<dbReference type="SUPFAM" id="SSF158682">
    <property type="entry name" value="TerB-like"/>
    <property type="match status" value="1"/>
</dbReference>
<gene>
    <name evidence="3" type="ORF">ESV85_10020</name>
</gene>
<dbReference type="EMBL" id="VORW01000004">
    <property type="protein sequence ID" value="TXE12357.1"/>
    <property type="molecule type" value="Genomic_DNA"/>
</dbReference>
<name>A0A5C7AVQ8_9BACT</name>
<evidence type="ECO:0000313" key="3">
    <source>
        <dbReference type="EMBL" id="TXE12357.1"/>
    </source>
</evidence>
<comment type="caution">
    <text evidence="3">The sequence shown here is derived from an EMBL/GenBank/DDBJ whole genome shotgun (WGS) entry which is preliminary data.</text>
</comment>
<organism evidence="3 4">
    <name type="scientific">Algoriphagus aquimarinus</name>
    <dbReference type="NCBI Taxonomy" id="237018"/>
    <lineage>
        <taxon>Bacteria</taxon>
        <taxon>Pseudomonadati</taxon>
        <taxon>Bacteroidota</taxon>
        <taxon>Cytophagia</taxon>
        <taxon>Cytophagales</taxon>
        <taxon>Cyclobacteriaceae</taxon>
        <taxon>Algoriphagus</taxon>
    </lineage>
</organism>